<dbReference type="EMBL" id="AONH01000001">
    <property type="protein sequence ID" value="KGM89722.1"/>
    <property type="molecule type" value="Genomic_DNA"/>
</dbReference>
<sequence length="39" mass="4336">MTRDELNRELRAHSASWQAVMIVYGAIIGTFVLSAMAIL</sequence>
<name>A0A0A0HPC5_9RHOB</name>
<proteinExistence type="predicted"/>
<evidence type="ECO:0000313" key="2">
    <source>
        <dbReference type="EMBL" id="KGM89722.1"/>
    </source>
</evidence>
<evidence type="ECO:0000313" key="3">
    <source>
        <dbReference type="Proteomes" id="UP000030021"/>
    </source>
</evidence>
<reference evidence="2 3" key="1">
    <citation type="submission" date="2013-01" db="EMBL/GenBank/DDBJ databases">
        <authorList>
            <person name="Fiebig A."/>
            <person name="Goeker M."/>
            <person name="Klenk H.-P.P."/>
        </authorList>
    </citation>
    <scope>NUCLEOTIDE SEQUENCE [LARGE SCALE GENOMIC DNA]</scope>
    <source>
        <strain evidence="2 3">DSM 17069</strain>
    </source>
</reference>
<keyword evidence="1" id="KW-1133">Transmembrane helix</keyword>
<organism evidence="2 3">
    <name type="scientific">Roseovarius mucosus DSM 17069</name>
    <dbReference type="NCBI Taxonomy" id="1288298"/>
    <lineage>
        <taxon>Bacteria</taxon>
        <taxon>Pseudomonadati</taxon>
        <taxon>Pseudomonadota</taxon>
        <taxon>Alphaproteobacteria</taxon>
        <taxon>Rhodobacterales</taxon>
        <taxon>Roseobacteraceae</taxon>
        <taxon>Roseovarius</taxon>
    </lineage>
</organism>
<dbReference type="HOGENOM" id="CLU_219410_0_0_5"/>
<feature type="transmembrane region" description="Helical" evidence="1">
    <location>
        <begin position="15"/>
        <end position="38"/>
    </location>
</feature>
<accession>A0A0A0HPC5</accession>
<keyword evidence="1" id="KW-0472">Membrane</keyword>
<keyword evidence="1" id="KW-0812">Transmembrane</keyword>
<dbReference type="AlphaFoldDB" id="A0A0A0HPC5"/>
<dbReference type="PATRIC" id="fig|1288298.3.peg.315"/>
<dbReference type="Proteomes" id="UP000030021">
    <property type="component" value="Unassembled WGS sequence"/>
</dbReference>
<protein>
    <submittedName>
        <fullName evidence="2">Uncharacterized protein</fullName>
    </submittedName>
</protein>
<comment type="caution">
    <text evidence="2">The sequence shown here is derived from an EMBL/GenBank/DDBJ whole genome shotgun (WGS) entry which is preliminary data.</text>
</comment>
<evidence type="ECO:0000256" key="1">
    <source>
        <dbReference type="SAM" id="Phobius"/>
    </source>
</evidence>
<gene>
    <name evidence="2" type="ORF">rosmuc_00316</name>
</gene>
<dbReference type="eggNOG" id="ENOG502ZPCJ">
    <property type="taxonomic scope" value="Bacteria"/>
</dbReference>